<protein>
    <recommendedName>
        <fullName evidence="9">Single hybrid motif-containing protein</fullName>
    </recommendedName>
</protein>
<reference evidence="8" key="1">
    <citation type="submission" date="2014-04" db="EMBL/GenBank/DDBJ databases">
        <title>Evolutionary Origins and Diversification of the Mycorrhizal Mutualists.</title>
        <authorList>
            <consortium name="DOE Joint Genome Institute"/>
            <consortium name="Mycorrhizal Genomics Consortium"/>
            <person name="Kohler A."/>
            <person name="Kuo A."/>
            <person name="Nagy L.G."/>
            <person name="Floudas D."/>
            <person name="Copeland A."/>
            <person name="Barry K.W."/>
            <person name="Cichocki N."/>
            <person name="Veneault-Fourrey C."/>
            <person name="LaButti K."/>
            <person name="Lindquist E.A."/>
            <person name="Lipzen A."/>
            <person name="Lundell T."/>
            <person name="Morin E."/>
            <person name="Murat C."/>
            <person name="Riley R."/>
            <person name="Ohm R."/>
            <person name="Sun H."/>
            <person name="Tunlid A."/>
            <person name="Henrissat B."/>
            <person name="Grigoriev I.V."/>
            <person name="Hibbett D.S."/>
            <person name="Martin F."/>
        </authorList>
    </citation>
    <scope>NUCLEOTIDE SEQUENCE [LARGE SCALE GENOMIC DNA]</scope>
    <source>
        <strain evidence="8">FD-334 SS-4</strain>
    </source>
</reference>
<evidence type="ECO:0000256" key="3">
    <source>
        <dbReference type="ARBA" id="ARBA00022946"/>
    </source>
</evidence>
<name>A0A0D2P6A1_HYPSF</name>
<feature type="domain" description="Lipoyl-binding" evidence="5">
    <location>
        <begin position="38"/>
        <end position="114"/>
    </location>
</feature>
<keyword evidence="8" id="KW-1185">Reference proteome</keyword>
<feature type="region of interest" description="Disordered" evidence="4">
    <location>
        <begin position="294"/>
        <end position="321"/>
    </location>
</feature>
<dbReference type="SUPFAM" id="SSF51230">
    <property type="entry name" value="Single hybrid motif"/>
    <property type="match status" value="1"/>
</dbReference>
<evidence type="ECO:0000259" key="6">
    <source>
        <dbReference type="PROSITE" id="PS51826"/>
    </source>
</evidence>
<dbReference type="PROSITE" id="PS00189">
    <property type="entry name" value="LIPOYL"/>
    <property type="match status" value="1"/>
</dbReference>
<dbReference type="InterPro" id="IPR011053">
    <property type="entry name" value="Single_hybrid_motif"/>
</dbReference>
<comment type="similarity">
    <text evidence="1">Belongs to the 2-oxoacid dehydrogenase family.</text>
</comment>
<accession>A0A0D2P6A1</accession>
<dbReference type="SUPFAM" id="SSF47005">
    <property type="entry name" value="Peripheral subunit-binding domain of 2-oxo acid dehydrogenase complex"/>
    <property type="match status" value="1"/>
</dbReference>
<evidence type="ECO:0000259" key="5">
    <source>
        <dbReference type="PROSITE" id="PS50968"/>
    </source>
</evidence>
<dbReference type="InterPro" id="IPR036625">
    <property type="entry name" value="E3-bd_dom_sf"/>
</dbReference>
<dbReference type="PANTHER" id="PTHR23151">
    <property type="entry name" value="DIHYDROLIPOAMIDE ACETYL/SUCCINYL-TRANSFERASE-RELATED"/>
    <property type="match status" value="1"/>
</dbReference>
<dbReference type="AlphaFoldDB" id="A0A0D2P6A1"/>
<dbReference type="STRING" id="945553.A0A0D2P6A1"/>
<dbReference type="Gene3D" id="2.40.50.100">
    <property type="match status" value="1"/>
</dbReference>
<feature type="domain" description="Peripheral subunit-binding (PSBD)" evidence="6">
    <location>
        <begin position="176"/>
        <end position="214"/>
    </location>
</feature>
<dbReference type="FunFam" id="2.40.50.100:FF:000010">
    <property type="entry name" value="Acetyltransferase component of pyruvate dehydrogenase complex"/>
    <property type="match status" value="1"/>
</dbReference>
<dbReference type="InterPro" id="IPR004167">
    <property type="entry name" value="PSBD"/>
</dbReference>
<dbReference type="GO" id="GO:0004742">
    <property type="term" value="F:dihydrolipoyllysine-residue acetyltransferase activity"/>
    <property type="evidence" value="ECO:0007669"/>
    <property type="project" value="TreeGrafter"/>
</dbReference>
<dbReference type="Gene3D" id="4.10.320.10">
    <property type="entry name" value="E3-binding domain"/>
    <property type="match status" value="1"/>
</dbReference>
<dbReference type="EMBL" id="KN817631">
    <property type="protein sequence ID" value="KJA15945.1"/>
    <property type="molecule type" value="Genomic_DNA"/>
</dbReference>
<keyword evidence="3" id="KW-0809">Transit peptide</keyword>
<evidence type="ECO:0000256" key="4">
    <source>
        <dbReference type="SAM" id="MobiDB-lite"/>
    </source>
</evidence>
<feature type="region of interest" description="Disordered" evidence="4">
    <location>
        <begin position="123"/>
        <end position="177"/>
    </location>
</feature>
<dbReference type="Proteomes" id="UP000054270">
    <property type="component" value="Unassembled WGS sequence"/>
</dbReference>
<feature type="compositionally biased region" description="Pro residues" evidence="4">
    <location>
        <begin position="294"/>
        <end position="310"/>
    </location>
</feature>
<dbReference type="PANTHER" id="PTHR23151:SF82">
    <property type="entry name" value="PYRUVATE DEHYDROGENASE COMPLEX PROTEIN X COMPONENT, MITOCHONDRIAL"/>
    <property type="match status" value="1"/>
</dbReference>
<dbReference type="InterPro" id="IPR000089">
    <property type="entry name" value="Biotin_lipoyl"/>
</dbReference>
<dbReference type="InterPro" id="IPR003016">
    <property type="entry name" value="2-oxoA_DH_lipoyl-BS"/>
</dbReference>
<dbReference type="PROSITE" id="PS51826">
    <property type="entry name" value="PSBD"/>
    <property type="match status" value="1"/>
</dbReference>
<evidence type="ECO:0000256" key="1">
    <source>
        <dbReference type="ARBA" id="ARBA00007317"/>
    </source>
</evidence>
<evidence type="ECO:0000256" key="2">
    <source>
        <dbReference type="ARBA" id="ARBA00022823"/>
    </source>
</evidence>
<organism evidence="7 8">
    <name type="scientific">Hypholoma sublateritium (strain FD-334 SS-4)</name>
    <dbReference type="NCBI Taxonomy" id="945553"/>
    <lineage>
        <taxon>Eukaryota</taxon>
        <taxon>Fungi</taxon>
        <taxon>Dikarya</taxon>
        <taxon>Basidiomycota</taxon>
        <taxon>Agaricomycotina</taxon>
        <taxon>Agaricomycetes</taxon>
        <taxon>Agaricomycetidae</taxon>
        <taxon>Agaricales</taxon>
        <taxon>Agaricineae</taxon>
        <taxon>Strophariaceae</taxon>
        <taxon>Hypholoma</taxon>
    </lineage>
</organism>
<dbReference type="PROSITE" id="PS50968">
    <property type="entry name" value="BIOTINYL_LIPOYL"/>
    <property type="match status" value="1"/>
</dbReference>
<dbReference type="Pfam" id="PF00364">
    <property type="entry name" value="Biotin_lipoyl"/>
    <property type="match status" value="1"/>
</dbReference>
<keyword evidence="2" id="KW-0450">Lipoyl</keyword>
<evidence type="ECO:0000313" key="7">
    <source>
        <dbReference type="EMBL" id="KJA15945.1"/>
    </source>
</evidence>
<evidence type="ECO:0000313" key="8">
    <source>
        <dbReference type="Proteomes" id="UP000054270"/>
    </source>
</evidence>
<dbReference type="OMA" id="AITKFAM"/>
<dbReference type="InterPro" id="IPR045257">
    <property type="entry name" value="E2/Pdx1"/>
</dbReference>
<dbReference type="CDD" id="cd06849">
    <property type="entry name" value="lipoyl_domain"/>
    <property type="match status" value="1"/>
</dbReference>
<dbReference type="GO" id="GO:0006086">
    <property type="term" value="P:pyruvate decarboxylation to acetyl-CoA"/>
    <property type="evidence" value="ECO:0007669"/>
    <property type="project" value="InterPro"/>
</dbReference>
<evidence type="ECO:0008006" key="9">
    <source>
        <dbReference type="Google" id="ProtNLM"/>
    </source>
</evidence>
<sequence length="321" mass="33922">MTSTKIITKTAMITRQSRTAVSGQTKRLLHSSTVRSAITNFQMPAMSPTMMEGGIASWKKKEGESFAQGDVLLEIETDKATIDVEAQEDGIMGKILAPDGTKGVPIGKIIALLAEEGDDISNLQIPKDDVAPPPPKEAEASPSVRPPTPSSDRLFTPEPQPPQSAEGHGSPEHSRPLFPSVHRLLVENGITDAAKIKGTGVRGMLTKGDVLAFLGHASSPLGTFKFGPSPIQEANASKAPGQKAVAPAKVPLDGLAIRRLVVTSMLQASIKARNPVPASFKDADFDSILADYLPPSPKPMLQPTSTPSPPQKAASYLDGLF</sequence>
<dbReference type="OrthoDB" id="537444at2759"/>
<dbReference type="GO" id="GO:0045254">
    <property type="term" value="C:pyruvate dehydrogenase complex"/>
    <property type="evidence" value="ECO:0007669"/>
    <property type="project" value="InterPro"/>
</dbReference>
<dbReference type="Pfam" id="PF02817">
    <property type="entry name" value="E3_binding"/>
    <property type="match status" value="1"/>
</dbReference>
<gene>
    <name evidence="7" type="ORF">HYPSUDRAFT_47899</name>
</gene>
<proteinExistence type="inferred from homology"/>